<protein>
    <submittedName>
        <fullName evidence="2">Uncharacterized protein</fullName>
    </submittedName>
</protein>
<feature type="compositionally biased region" description="Low complexity" evidence="1">
    <location>
        <begin position="238"/>
        <end position="256"/>
    </location>
</feature>
<feature type="compositionally biased region" description="Pro residues" evidence="1">
    <location>
        <begin position="173"/>
        <end position="182"/>
    </location>
</feature>
<feature type="compositionally biased region" description="Basic and acidic residues" evidence="1">
    <location>
        <begin position="310"/>
        <end position="334"/>
    </location>
</feature>
<feature type="compositionally biased region" description="Polar residues" evidence="1">
    <location>
        <begin position="398"/>
        <end position="407"/>
    </location>
</feature>
<reference evidence="2 3" key="1">
    <citation type="journal article" date="2020" name="ISME J.">
        <title>Uncovering the hidden diversity of litter-decomposition mechanisms in mushroom-forming fungi.</title>
        <authorList>
            <person name="Floudas D."/>
            <person name="Bentzer J."/>
            <person name="Ahren D."/>
            <person name="Johansson T."/>
            <person name="Persson P."/>
            <person name="Tunlid A."/>
        </authorList>
    </citation>
    <scope>NUCLEOTIDE SEQUENCE [LARGE SCALE GENOMIC DNA]</scope>
    <source>
        <strain evidence="2 3">CBS 101986</strain>
    </source>
</reference>
<feature type="region of interest" description="Disordered" evidence="1">
    <location>
        <begin position="97"/>
        <end position="120"/>
    </location>
</feature>
<name>A0A8H5BEX6_9AGAR</name>
<evidence type="ECO:0000256" key="1">
    <source>
        <dbReference type="SAM" id="MobiDB-lite"/>
    </source>
</evidence>
<feature type="compositionally biased region" description="Polar residues" evidence="1">
    <location>
        <begin position="198"/>
        <end position="211"/>
    </location>
</feature>
<dbReference type="AlphaFoldDB" id="A0A8H5BEX6"/>
<dbReference type="OrthoDB" id="3253137at2759"/>
<feature type="region of interest" description="Disordered" evidence="1">
    <location>
        <begin position="163"/>
        <end position="407"/>
    </location>
</feature>
<feature type="compositionally biased region" description="Polar residues" evidence="1">
    <location>
        <begin position="107"/>
        <end position="117"/>
    </location>
</feature>
<sequence>MGKWTPNYVDDVLHGKVSNLVSGSIRRASVEKEPSISYENFVHELDTGDSFTASIIDILVKEIADRRSRTVPGDRSLISDRTSRSLRRLANAGRTYPVNGRFGIPRNPTNATTSASESYMVDSPDMDDDEYEMIMQDPDPVEGVRMSHSSHLYDAFAPSPWPPSGTARRFPAPVSPPLPDWPAPHATTAALPRPWTGPATQGSGANLSRQASVRRAIRTRLNDAMAERRRPYARDFVPSTRPAESETPTEPSEVATRSGVTVRRFFPRARRNETTVVSPWPENAGASGDGSGSGESDDQGPQFVISLADWHADYADPVRASPDREDPAETERLLRAPRLPRSELSGFTVGNQATLDRFFGPHSTTTNPEAPQNPASAPSREEAPRVPAPEEVVGYPTPGSTENENIS</sequence>
<dbReference type="Proteomes" id="UP000567179">
    <property type="component" value="Unassembled WGS sequence"/>
</dbReference>
<feature type="compositionally biased region" description="Polar residues" evidence="1">
    <location>
        <begin position="362"/>
        <end position="376"/>
    </location>
</feature>
<gene>
    <name evidence="2" type="ORF">D9619_000567</name>
</gene>
<accession>A0A8H5BEX6</accession>
<evidence type="ECO:0000313" key="2">
    <source>
        <dbReference type="EMBL" id="KAF5321924.1"/>
    </source>
</evidence>
<comment type="caution">
    <text evidence="2">The sequence shown here is derived from an EMBL/GenBank/DDBJ whole genome shotgun (WGS) entry which is preliminary data.</text>
</comment>
<proteinExistence type="predicted"/>
<evidence type="ECO:0000313" key="3">
    <source>
        <dbReference type="Proteomes" id="UP000567179"/>
    </source>
</evidence>
<organism evidence="2 3">
    <name type="scientific">Psilocybe cf. subviscida</name>
    <dbReference type="NCBI Taxonomy" id="2480587"/>
    <lineage>
        <taxon>Eukaryota</taxon>
        <taxon>Fungi</taxon>
        <taxon>Dikarya</taxon>
        <taxon>Basidiomycota</taxon>
        <taxon>Agaricomycotina</taxon>
        <taxon>Agaricomycetes</taxon>
        <taxon>Agaricomycetidae</taxon>
        <taxon>Agaricales</taxon>
        <taxon>Agaricineae</taxon>
        <taxon>Strophariaceae</taxon>
        <taxon>Psilocybe</taxon>
    </lineage>
</organism>
<keyword evidence="3" id="KW-1185">Reference proteome</keyword>
<dbReference type="EMBL" id="JAACJJ010000028">
    <property type="protein sequence ID" value="KAF5321924.1"/>
    <property type="molecule type" value="Genomic_DNA"/>
</dbReference>